<organism evidence="2 3">
    <name type="scientific">Pseudo-nitzschia multistriata</name>
    <dbReference type="NCBI Taxonomy" id="183589"/>
    <lineage>
        <taxon>Eukaryota</taxon>
        <taxon>Sar</taxon>
        <taxon>Stramenopiles</taxon>
        <taxon>Ochrophyta</taxon>
        <taxon>Bacillariophyta</taxon>
        <taxon>Bacillariophyceae</taxon>
        <taxon>Bacillariophycidae</taxon>
        <taxon>Bacillariales</taxon>
        <taxon>Bacillariaceae</taxon>
        <taxon>Pseudo-nitzschia</taxon>
    </lineage>
</organism>
<accession>A0A448ZS88</accession>
<reference evidence="2 3" key="1">
    <citation type="submission" date="2019-01" db="EMBL/GenBank/DDBJ databases">
        <authorList>
            <person name="Ferrante I. M."/>
        </authorList>
    </citation>
    <scope>NUCLEOTIDE SEQUENCE [LARGE SCALE GENOMIC DNA]</scope>
    <source>
        <strain evidence="2 3">B856</strain>
    </source>
</reference>
<evidence type="ECO:0000313" key="3">
    <source>
        <dbReference type="Proteomes" id="UP000291116"/>
    </source>
</evidence>
<evidence type="ECO:0000256" key="1">
    <source>
        <dbReference type="SAM" id="MobiDB-lite"/>
    </source>
</evidence>
<keyword evidence="3" id="KW-1185">Reference proteome</keyword>
<dbReference type="Proteomes" id="UP000291116">
    <property type="component" value="Unassembled WGS sequence"/>
</dbReference>
<dbReference type="OrthoDB" id="10402198at2759"/>
<protein>
    <submittedName>
        <fullName evidence="2">Uncharacterized protein</fullName>
    </submittedName>
</protein>
<evidence type="ECO:0000313" key="2">
    <source>
        <dbReference type="EMBL" id="VEU44920.1"/>
    </source>
</evidence>
<name>A0A448ZS88_9STRA</name>
<gene>
    <name evidence="2" type="ORF">PSNMU_V1.4_AUG-EV-PASAV3_0120610</name>
</gene>
<feature type="compositionally biased region" description="Basic residues" evidence="1">
    <location>
        <begin position="144"/>
        <end position="157"/>
    </location>
</feature>
<proteinExistence type="predicted"/>
<dbReference type="AlphaFoldDB" id="A0A448ZS88"/>
<feature type="region of interest" description="Disordered" evidence="1">
    <location>
        <begin position="111"/>
        <end position="163"/>
    </location>
</feature>
<dbReference type="EMBL" id="CAACVS010000676">
    <property type="protein sequence ID" value="VEU44920.1"/>
    <property type="molecule type" value="Genomic_DNA"/>
</dbReference>
<sequence length="199" mass="22550">MVFVSGKGRPPLGNAKIGHVSWDEEHSCFVGTNGFYWHGRKYGGWKEGPPDALVANRKRPAPCSRGRRPRGNDHVGIEVTYSVEYDCYQTEKNYFWHGTYNGGWKKHPNGTDFASEKEESNDSVSGVGGTKYSSENQKINCEKKQKKGNTKGRRPKARSSGEAIEYDTERLCWKTDRDGGLYWHGTYNGGWKDHAPKKR</sequence>